<dbReference type="SUPFAM" id="SSF64496">
    <property type="entry name" value="DNA-binding domain of intron-encoded endonucleases"/>
    <property type="match status" value="1"/>
</dbReference>
<keyword evidence="3" id="KW-0378">Hydrolase</keyword>
<accession>A0A7L7SU69</accession>
<reference evidence="5 6" key="1">
    <citation type="submission" date="2020-08" db="EMBL/GenBank/DDBJ databases">
        <authorList>
            <person name="Canfield G.S."/>
            <person name="Duerkop B.A."/>
        </authorList>
    </citation>
    <scope>NUCLEOTIDE SEQUENCE [LARGE SCALE GENOMIC DNA]</scope>
</reference>
<dbReference type="SMART" id="SM00496">
    <property type="entry name" value="IENR2"/>
    <property type="match status" value="2"/>
</dbReference>
<keyword evidence="2 5" id="KW-0255">Endonuclease</keyword>
<evidence type="ECO:0000259" key="4">
    <source>
        <dbReference type="SMART" id="SM00496"/>
    </source>
</evidence>
<evidence type="ECO:0000313" key="6">
    <source>
        <dbReference type="Proteomes" id="UP000516647"/>
    </source>
</evidence>
<keyword evidence="1" id="KW-0540">Nuclease</keyword>
<evidence type="ECO:0000313" key="5">
    <source>
        <dbReference type="EMBL" id="QOC57594.1"/>
    </source>
</evidence>
<evidence type="ECO:0000256" key="1">
    <source>
        <dbReference type="ARBA" id="ARBA00022722"/>
    </source>
</evidence>
<dbReference type="SMART" id="SM00497">
    <property type="entry name" value="IENR1"/>
    <property type="match status" value="1"/>
</dbReference>
<name>A0A7L7SU69_9CAUD</name>
<dbReference type="InterPro" id="IPR003647">
    <property type="entry name" value="Intron_nuc_1_rpt"/>
</dbReference>
<sequence>MIIKAKTYVVYEHIYNEEIIYIGSGTISRAFDFKQRNDDYKNIVKDLDLLKVNIVKMFDDRKEAYDFETKYSLDNKDNENYNLLNKAFGYKAFGENNGFFGKTHSKEAKERMSKARKGSKLNEDTKLKIKEGNIGKHKGGKNSQSKKIEVTNIKTKKVTIYDSMIEAAEGLNISYPCVKRYSLEEKPYHDYIMKRVYPMKEVI</sequence>
<protein>
    <submittedName>
        <fullName evidence="5">GIY-YIG homing endonuclease</fullName>
    </submittedName>
</protein>
<feature type="domain" description="Nuclease associated modular" evidence="4">
    <location>
        <begin position="117"/>
        <end position="133"/>
    </location>
</feature>
<dbReference type="Pfam" id="PF07453">
    <property type="entry name" value="NUMOD1"/>
    <property type="match status" value="1"/>
</dbReference>
<dbReference type="Proteomes" id="UP000516647">
    <property type="component" value="Segment"/>
</dbReference>
<evidence type="ECO:0000256" key="2">
    <source>
        <dbReference type="ARBA" id="ARBA00022759"/>
    </source>
</evidence>
<keyword evidence="6" id="KW-1185">Reference proteome</keyword>
<dbReference type="EMBL" id="MT939241">
    <property type="protein sequence ID" value="QOC57594.1"/>
    <property type="molecule type" value="Genomic_DNA"/>
</dbReference>
<evidence type="ECO:0000256" key="3">
    <source>
        <dbReference type="ARBA" id="ARBA00022801"/>
    </source>
</evidence>
<feature type="domain" description="Nuclease associated modular" evidence="4">
    <location>
        <begin position="100"/>
        <end position="116"/>
    </location>
</feature>
<organism evidence="5 6">
    <name type="scientific">Enterococcus phage 9183</name>
    <dbReference type="NCBI Taxonomy" id="2763102"/>
    <lineage>
        <taxon>Viruses</taxon>
        <taxon>Duplodnaviria</taxon>
        <taxon>Heunggongvirae</taxon>
        <taxon>Uroviricota</taxon>
        <taxon>Caudoviricetes</taxon>
        <taxon>Andrewesvirinae</taxon>
        <taxon>Denvervirus</taxon>
        <taxon>Denvervirus dv9183</taxon>
    </lineage>
</organism>
<dbReference type="GO" id="GO:0016787">
    <property type="term" value="F:hydrolase activity"/>
    <property type="evidence" value="ECO:0007669"/>
    <property type="project" value="UniProtKB-KW"/>
</dbReference>
<gene>
    <name evidence="5" type="ORF">phi9183_ORF101</name>
</gene>
<dbReference type="InterPro" id="IPR010896">
    <property type="entry name" value="NUMOD1"/>
</dbReference>
<dbReference type="GO" id="GO:0004519">
    <property type="term" value="F:endonuclease activity"/>
    <property type="evidence" value="ECO:0007669"/>
    <property type="project" value="UniProtKB-KW"/>
</dbReference>
<proteinExistence type="predicted"/>
<dbReference type="InterPro" id="IPR003611">
    <property type="entry name" value="NUMOD3"/>
</dbReference>
<dbReference type="Pfam" id="PF07460">
    <property type="entry name" value="NUMOD3"/>
    <property type="match status" value="1"/>
</dbReference>
<dbReference type="GO" id="GO:0003677">
    <property type="term" value="F:DNA binding"/>
    <property type="evidence" value="ECO:0007669"/>
    <property type="project" value="InterPro"/>
</dbReference>